<dbReference type="SUPFAM" id="SSF52210">
    <property type="entry name" value="Succinyl-CoA synthetase domains"/>
    <property type="match status" value="1"/>
</dbReference>
<dbReference type="InterPro" id="IPR017866">
    <property type="entry name" value="Succ-CoA_synthase_bsu_CS"/>
</dbReference>
<keyword evidence="4 7" id="KW-0479">Metal-binding</keyword>
<dbReference type="RefSeq" id="WP_321535066.1">
    <property type="nucleotide sequence ID" value="NZ_JARGDL010000003.1"/>
</dbReference>
<evidence type="ECO:0000256" key="6">
    <source>
        <dbReference type="ARBA" id="ARBA00022842"/>
    </source>
</evidence>
<reference evidence="10" key="1">
    <citation type="submission" date="2023-03" db="EMBL/GenBank/DDBJ databases">
        <title>Stygiobacter electus gen. nov., sp. nov., facultatively anaerobic thermotolerant bacterium of the class Ignavibacteria from a well of Yessentuki mineral water deposit.</title>
        <authorList>
            <person name="Podosokorskaya O.A."/>
            <person name="Elcheninov A.G."/>
            <person name="Petrova N.F."/>
            <person name="Zavarzina D.G."/>
            <person name="Kublanov I.V."/>
            <person name="Merkel A.Y."/>
        </authorList>
    </citation>
    <scope>NUCLEOTIDE SEQUENCE</scope>
    <source>
        <strain evidence="10">09-Me</strain>
    </source>
</reference>
<keyword evidence="2 7" id="KW-0816">Tricarboxylic acid cycle</keyword>
<dbReference type="PROSITE" id="PS01217">
    <property type="entry name" value="SUCCINYL_COA_LIG_3"/>
    <property type="match status" value="1"/>
</dbReference>
<comment type="caution">
    <text evidence="10">The sequence shown here is derived from an EMBL/GenBank/DDBJ whole genome shotgun (WGS) entry which is preliminary data.</text>
</comment>
<evidence type="ECO:0000256" key="3">
    <source>
        <dbReference type="ARBA" id="ARBA00022598"/>
    </source>
</evidence>
<dbReference type="GO" id="GO:0005524">
    <property type="term" value="F:ATP binding"/>
    <property type="evidence" value="ECO:0007669"/>
    <property type="project" value="UniProtKB-UniRule"/>
</dbReference>
<dbReference type="Gene3D" id="3.40.50.261">
    <property type="entry name" value="Succinyl-CoA synthetase domains"/>
    <property type="match status" value="1"/>
</dbReference>
<comment type="catalytic activity">
    <reaction evidence="7">
        <text>GTP + succinate + CoA = succinyl-CoA + GDP + phosphate</text>
        <dbReference type="Rhea" id="RHEA:22120"/>
        <dbReference type="ChEBI" id="CHEBI:30031"/>
        <dbReference type="ChEBI" id="CHEBI:37565"/>
        <dbReference type="ChEBI" id="CHEBI:43474"/>
        <dbReference type="ChEBI" id="CHEBI:57287"/>
        <dbReference type="ChEBI" id="CHEBI:57292"/>
        <dbReference type="ChEBI" id="CHEBI:58189"/>
    </reaction>
</comment>
<organism evidence="10 11">
    <name type="scientific">Stygiobacter electus</name>
    <dbReference type="NCBI Taxonomy" id="3032292"/>
    <lineage>
        <taxon>Bacteria</taxon>
        <taxon>Pseudomonadati</taxon>
        <taxon>Ignavibacteriota</taxon>
        <taxon>Ignavibacteria</taxon>
        <taxon>Ignavibacteriales</taxon>
        <taxon>Melioribacteraceae</taxon>
        <taxon>Stygiobacter</taxon>
    </lineage>
</organism>
<evidence type="ECO:0000313" key="11">
    <source>
        <dbReference type="Proteomes" id="UP001221302"/>
    </source>
</evidence>
<gene>
    <name evidence="7 10" type="primary">sucC</name>
    <name evidence="10" type="ORF">P0M35_03995</name>
</gene>
<feature type="binding site" evidence="7">
    <location>
        <position position="216"/>
    </location>
    <ligand>
        <name>Mg(2+)</name>
        <dbReference type="ChEBI" id="CHEBI:18420"/>
    </ligand>
</feature>
<accession>A0AAE3NZ67</accession>
<dbReference type="InterPro" id="IPR005809">
    <property type="entry name" value="Succ_CoA_ligase-like_bsu"/>
</dbReference>
<feature type="domain" description="ATP-citrate synthase/succinyl-CoA ligase C-terminal" evidence="8">
    <location>
        <begin position="279"/>
        <end position="398"/>
    </location>
</feature>
<keyword evidence="3 7" id="KW-0436">Ligase</keyword>
<evidence type="ECO:0000256" key="4">
    <source>
        <dbReference type="ARBA" id="ARBA00022723"/>
    </source>
</evidence>
<feature type="binding site" evidence="7">
    <location>
        <position position="230"/>
    </location>
    <ligand>
        <name>Mg(2+)</name>
        <dbReference type="ChEBI" id="CHEBI:18420"/>
    </ligand>
</feature>
<dbReference type="Gene3D" id="3.30.470.20">
    <property type="entry name" value="ATP-grasp fold, B domain"/>
    <property type="match status" value="1"/>
</dbReference>
<evidence type="ECO:0000313" key="10">
    <source>
        <dbReference type="EMBL" id="MDF1611300.1"/>
    </source>
</evidence>
<dbReference type="InterPro" id="IPR016102">
    <property type="entry name" value="Succinyl-CoA_synth-like"/>
</dbReference>
<sequence>MKIHEYQAKEILKKYAVPVQDGIAIKSMNEFDSAIQQLQARGINQFVVKSQIHAGGRGKGKIYNPANRDELILEGGVKFTTDVQKAKDYASKMLGNLLVTHQTGAEGKIVQTLFITEGLDYKKELYLGILLDRAASKNVIMASTEGGVEIEKVAEETPEKIIKEWVDPAIGFQGFQARKLAFGLGLEGNAFKNFVNFILKLYKAYEDTDASLLEINPLVITNDDRILALDAKMNFDDNALFRHKDIADYRDLNEEAPLEIEASKYNLNYIKLDGNVGCMVNGAGLAMATMDIIKLAGGEPANFLDVGGGANKETVANGFKIILSDPNVKAILINIFGGIVRCDRVAQGVIDAVKEIEVNVPVVVRLDGTNAIEAKEMLENSGLNFSVASTLKEAAEKVTNVLAKV</sequence>
<feature type="binding site" evidence="7">
    <location>
        <position position="281"/>
    </location>
    <ligand>
        <name>substrate</name>
        <note>ligand shared with subunit alpha</note>
    </ligand>
</feature>
<feature type="domain" description="ATP-grasp fold succinyl-CoA synthetase-type" evidence="9">
    <location>
        <begin position="2"/>
        <end position="220"/>
    </location>
</feature>
<evidence type="ECO:0000259" key="9">
    <source>
        <dbReference type="Pfam" id="PF08442"/>
    </source>
</evidence>
<keyword evidence="11" id="KW-1185">Reference proteome</keyword>
<protein>
    <recommendedName>
        <fullName evidence="7">Succinate--CoA ligase [ADP-forming] subunit beta</fullName>
        <ecNumber evidence="7">6.2.1.5</ecNumber>
    </recommendedName>
    <alternativeName>
        <fullName evidence="7">Succinyl-CoA synthetase subunit beta</fullName>
        <shortName evidence="7">SCS-beta</shortName>
    </alternativeName>
</protein>
<dbReference type="FunFam" id="3.40.50.261:FF:000001">
    <property type="entry name" value="Succinate--CoA ligase [ADP-forming] subunit beta"/>
    <property type="match status" value="1"/>
</dbReference>
<proteinExistence type="inferred from homology"/>
<dbReference type="EC" id="6.2.1.5" evidence="7"/>
<dbReference type="SUPFAM" id="SSF56059">
    <property type="entry name" value="Glutathione synthetase ATP-binding domain-like"/>
    <property type="match status" value="1"/>
</dbReference>
<dbReference type="FunFam" id="3.30.470.20:FF:000002">
    <property type="entry name" value="Succinate--CoA ligase [ADP-forming] subunit beta"/>
    <property type="match status" value="1"/>
</dbReference>
<dbReference type="InterPro" id="IPR005811">
    <property type="entry name" value="SUCC_ACL_C"/>
</dbReference>
<feature type="binding site" evidence="7">
    <location>
        <position position="119"/>
    </location>
    <ligand>
        <name>ATP</name>
        <dbReference type="ChEBI" id="CHEBI:30616"/>
    </ligand>
</feature>
<dbReference type="InterPro" id="IPR013815">
    <property type="entry name" value="ATP_grasp_subdomain_1"/>
</dbReference>
<dbReference type="GO" id="GO:0004775">
    <property type="term" value="F:succinate-CoA ligase (ADP-forming) activity"/>
    <property type="evidence" value="ECO:0007669"/>
    <property type="project" value="UniProtKB-UniRule"/>
</dbReference>
<evidence type="ECO:0000256" key="5">
    <source>
        <dbReference type="ARBA" id="ARBA00022741"/>
    </source>
</evidence>
<feature type="binding site" evidence="7">
    <location>
        <position position="124"/>
    </location>
    <ligand>
        <name>ATP</name>
        <dbReference type="ChEBI" id="CHEBI:30616"/>
    </ligand>
</feature>
<feature type="binding site" evidence="7">
    <location>
        <position position="49"/>
    </location>
    <ligand>
        <name>ATP</name>
        <dbReference type="ChEBI" id="CHEBI:30616"/>
    </ligand>
</feature>
<dbReference type="PIRSF" id="PIRSF001554">
    <property type="entry name" value="SucCS_beta"/>
    <property type="match status" value="1"/>
</dbReference>
<evidence type="ECO:0000256" key="1">
    <source>
        <dbReference type="ARBA" id="ARBA00009182"/>
    </source>
</evidence>
<keyword evidence="6 7" id="KW-0460">Magnesium</keyword>
<dbReference type="GO" id="GO:0006104">
    <property type="term" value="P:succinyl-CoA metabolic process"/>
    <property type="evidence" value="ECO:0007669"/>
    <property type="project" value="TreeGrafter"/>
</dbReference>
<dbReference type="Proteomes" id="UP001221302">
    <property type="component" value="Unassembled WGS sequence"/>
</dbReference>
<dbReference type="HAMAP" id="MF_00558">
    <property type="entry name" value="Succ_CoA_beta"/>
    <property type="match status" value="1"/>
</dbReference>
<evidence type="ECO:0000256" key="7">
    <source>
        <dbReference type="HAMAP-Rule" id="MF_00558"/>
    </source>
</evidence>
<keyword evidence="7" id="KW-0067">ATP-binding</keyword>
<dbReference type="GO" id="GO:0005829">
    <property type="term" value="C:cytosol"/>
    <property type="evidence" value="ECO:0007669"/>
    <property type="project" value="TreeGrafter"/>
</dbReference>
<dbReference type="GO" id="GO:0042709">
    <property type="term" value="C:succinate-CoA ligase complex"/>
    <property type="evidence" value="ECO:0007669"/>
    <property type="project" value="TreeGrafter"/>
</dbReference>
<feature type="binding site" evidence="7">
    <location>
        <begin position="56"/>
        <end position="58"/>
    </location>
    <ligand>
        <name>ATP</name>
        <dbReference type="ChEBI" id="CHEBI:30616"/>
    </ligand>
</feature>
<dbReference type="Pfam" id="PF00549">
    <property type="entry name" value="Ligase_CoA"/>
    <property type="match status" value="1"/>
</dbReference>
<dbReference type="NCBIfam" id="NF001913">
    <property type="entry name" value="PRK00696.1"/>
    <property type="match status" value="1"/>
</dbReference>
<name>A0AAE3NZ67_9BACT</name>
<comment type="pathway">
    <text evidence="7">Carbohydrate metabolism; tricarboxylic acid cycle; succinate from succinyl-CoA (ligase route): step 1/1.</text>
</comment>
<dbReference type="PANTHER" id="PTHR11815:SF10">
    <property type="entry name" value="SUCCINATE--COA LIGASE [GDP-FORMING] SUBUNIT BETA, MITOCHONDRIAL"/>
    <property type="match status" value="1"/>
</dbReference>
<dbReference type="GO" id="GO:0006099">
    <property type="term" value="P:tricarboxylic acid cycle"/>
    <property type="evidence" value="ECO:0007669"/>
    <property type="project" value="UniProtKB-UniRule"/>
</dbReference>
<comment type="similarity">
    <text evidence="1 7">Belongs to the succinate/malate CoA ligase beta subunit family.</text>
</comment>
<dbReference type="NCBIfam" id="TIGR01016">
    <property type="entry name" value="sucCoAbeta"/>
    <property type="match status" value="1"/>
</dbReference>
<comment type="cofactor">
    <cofactor evidence="7">
        <name>Mg(2+)</name>
        <dbReference type="ChEBI" id="CHEBI:18420"/>
    </cofactor>
    <text evidence="7">Binds 1 Mg(2+) ion per subunit.</text>
</comment>
<dbReference type="GO" id="GO:0000287">
    <property type="term" value="F:magnesium ion binding"/>
    <property type="evidence" value="ECO:0007669"/>
    <property type="project" value="UniProtKB-UniRule"/>
</dbReference>
<comment type="catalytic activity">
    <reaction evidence="7">
        <text>succinate + ATP + CoA = succinyl-CoA + ADP + phosphate</text>
        <dbReference type="Rhea" id="RHEA:17661"/>
        <dbReference type="ChEBI" id="CHEBI:30031"/>
        <dbReference type="ChEBI" id="CHEBI:30616"/>
        <dbReference type="ChEBI" id="CHEBI:43474"/>
        <dbReference type="ChEBI" id="CHEBI:57287"/>
        <dbReference type="ChEBI" id="CHEBI:57292"/>
        <dbReference type="ChEBI" id="CHEBI:456216"/>
        <dbReference type="EC" id="6.2.1.5"/>
    </reaction>
</comment>
<comment type="subunit">
    <text evidence="7">Heterotetramer of two alpha and two beta subunits.</text>
</comment>
<dbReference type="Pfam" id="PF08442">
    <property type="entry name" value="ATP-grasp_2"/>
    <property type="match status" value="1"/>
</dbReference>
<dbReference type="Gene3D" id="3.30.1490.20">
    <property type="entry name" value="ATP-grasp fold, A domain"/>
    <property type="match status" value="1"/>
</dbReference>
<evidence type="ECO:0000259" key="8">
    <source>
        <dbReference type="Pfam" id="PF00549"/>
    </source>
</evidence>
<comment type="caution">
    <text evidence="7">Lacks conserved residue(s) required for the propagation of feature annotation.</text>
</comment>
<evidence type="ECO:0000256" key="2">
    <source>
        <dbReference type="ARBA" id="ARBA00022532"/>
    </source>
</evidence>
<feature type="binding site" evidence="7">
    <location>
        <begin position="338"/>
        <end position="340"/>
    </location>
    <ligand>
        <name>substrate</name>
        <note>ligand shared with subunit alpha</note>
    </ligand>
</feature>
<dbReference type="PANTHER" id="PTHR11815">
    <property type="entry name" value="SUCCINYL-COA SYNTHETASE BETA CHAIN"/>
    <property type="match status" value="1"/>
</dbReference>
<dbReference type="EMBL" id="JARGDL010000003">
    <property type="protein sequence ID" value="MDF1611300.1"/>
    <property type="molecule type" value="Genomic_DNA"/>
</dbReference>
<dbReference type="InterPro" id="IPR013650">
    <property type="entry name" value="ATP-grasp_succ-CoA_synth-type"/>
</dbReference>
<keyword evidence="5 7" id="KW-0547">Nucleotide-binding</keyword>
<comment type="function">
    <text evidence="7">Succinyl-CoA synthetase functions in the citric acid cycle (TCA), coupling the hydrolysis of succinyl-CoA to the synthesis of either ATP or GTP and thus represents the only step of substrate-level phosphorylation in the TCA. The beta subunit provides nucleotide specificity of the enzyme and binds the substrate succinate, while the binding sites for coenzyme A and phosphate are found in the alpha subunit.</text>
</comment>
<dbReference type="AlphaFoldDB" id="A0AAE3NZ67"/>